<protein>
    <submittedName>
        <fullName evidence="2">Uncharacterized protein</fullName>
    </submittedName>
</protein>
<comment type="caution">
    <text evidence="2">The sequence shown here is derived from an EMBL/GenBank/DDBJ whole genome shotgun (WGS) entry which is preliminary data.</text>
</comment>
<keyword evidence="3" id="KW-1185">Reference proteome</keyword>
<dbReference type="EMBL" id="JAPDDR010000005">
    <property type="protein sequence ID" value="MCW1914114.1"/>
    <property type="molecule type" value="Genomic_DNA"/>
</dbReference>
<evidence type="ECO:0000256" key="1">
    <source>
        <dbReference type="SAM" id="MobiDB-lite"/>
    </source>
</evidence>
<evidence type="ECO:0000313" key="3">
    <source>
        <dbReference type="Proteomes" id="UP001165653"/>
    </source>
</evidence>
<name>A0ABT3G3P9_9BACT</name>
<feature type="compositionally biased region" description="Basic and acidic residues" evidence="1">
    <location>
        <begin position="1"/>
        <end position="10"/>
    </location>
</feature>
<sequence length="437" mass="46625">MSRTDREDALARALDILPPGDPATSDPRLLRDPALQEEARAARETAADLWLAVSPLRAAPPDVLHSVMDKIGLPQAVVPQRGITRLAPLLAASGWAAAAAIAICLWPRGTQIQQPGGVIAEEAPKSKASTRDEAPELARPSHAEPDNDSQEQREIQRLKKRLASLNDIKSSAAPRIMSLTAPGMPRRSPEETNQRLSSALVEALKNSLQAQSGAPLDPASLVIQRGWLPQGLVAPDDGKSIRHLNFPEEAWRENHLLRADDGSYLDEARQIVWTREGDGSVFVGRKMPDDLDLAAYRQPDDTDKDTSVATLGGPRTAPEGFVIEDPLTNQTEVVIDQVPALAEGSQHQIVWYNAAGEQGTISLDSSSLVGSGAGAGANPSIVGPFATNNGTAVTQYSVGGMLLYTIPNVSNLTSFQLQEVSIIPNGVPPRVIVTGGR</sequence>
<proteinExistence type="predicted"/>
<evidence type="ECO:0000313" key="2">
    <source>
        <dbReference type="EMBL" id="MCW1914114.1"/>
    </source>
</evidence>
<feature type="region of interest" description="Disordered" evidence="1">
    <location>
        <begin position="296"/>
        <end position="319"/>
    </location>
</feature>
<dbReference type="RefSeq" id="WP_264513620.1">
    <property type="nucleotide sequence ID" value="NZ_JAPDDR010000005.1"/>
</dbReference>
<feature type="compositionally biased region" description="Basic and acidic residues" evidence="1">
    <location>
        <begin position="122"/>
        <end position="154"/>
    </location>
</feature>
<organism evidence="2 3">
    <name type="scientific">Luteolibacter rhizosphaerae</name>
    <dbReference type="NCBI Taxonomy" id="2989719"/>
    <lineage>
        <taxon>Bacteria</taxon>
        <taxon>Pseudomonadati</taxon>
        <taxon>Verrucomicrobiota</taxon>
        <taxon>Verrucomicrobiia</taxon>
        <taxon>Verrucomicrobiales</taxon>
        <taxon>Verrucomicrobiaceae</taxon>
        <taxon>Luteolibacter</taxon>
    </lineage>
</organism>
<feature type="region of interest" description="Disordered" evidence="1">
    <location>
        <begin position="121"/>
        <end position="154"/>
    </location>
</feature>
<reference evidence="2" key="1">
    <citation type="submission" date="2022-10" db="EMBL/GenBank/DDBJ databases">
        <title>Luteolibacter sp. GHJ8, whole genome shotgun sequencing project.</title>
        <authorList>
            <person name="Zhao G."/>
            <person name="Shen L."/>
        </authorList>
    </citation>
    <scope>NUCLEOTIDE SEQUENCE</scope>
    <source>
        <strain evidence="2">GHJ8</strain>
    </source>
</reference>
<accession>A0ABT3G3P9</accession>
<dbReference type="Proteomes" id="UP001165653">
    <property type="component" value="Unassembled WGS sequence"/>
</dbReference>
<feature type="region of interest" description="Disordered" evidence="1">
    <location>
        <begin position="1"/>
        <end position="28"/>
    </location>
</feature>
<gene>
    <name evidence="2" type="ORF">OJ996_11040</name>
</gene>